<dbReference type="Proteomes" id="UP001187192">
    <property type="component" value="Unassembled WGS sequence"/>
</dbReference>
<feature type="compositionally biased region" description="Basic and acidic residues" evidence="1">
    <location>
        <begin position="76"/>
        <end position="89"/>
    </location>
</feature>
<organism evidence="2 3">
    <name type="scientific">Ficus carica</name>
    <name type="common">Common fig</name>
    <dbReference type="NCBI Taxonomy" id="3494"/>
    <lineage>
        <taxon>Eukaryota</taxon>
        <taxon>Viridiplantae</taxon>
        <taxon>Streptophyta</taxon>
        <taxon>Embryophyta</taxon>
        <taxon>Tracheophyta</taxon>
        <taxon>Spermatophyta</taxon>
        <taxon>Magnoliopsida</taxon>
        <taxon>eudicotyledons</taxon>
        <taxon>Gunneridae</taxon>
        <taxon>Pentapetalae</taxon>
        <taxon>rosids</taxon>
        <taxon>fabids</taxon>
        <taxon>Rosales</taxon>
        <taxon>Moraceae</taxon>
        <taxon>Ficeae</taxon>
        <taxon>Ficus</taxon>
    </lineage>
</organism>
<dbReference type="AlphaFoldDB" id="A0AA88ABY3"/>
<accession>A0AA88ABY3</accession>
<sequence length="96" mass="10085">MTFEPLHSKPSLVYCAPSRPFVSHVPCLLFTNLVLLPTGVNLLADLASHSPPNHELGGLASQLLSNRNTKLGTGHGGERIFDGEGRPRGEQGGGGS</sequence>
<evidence type="ECO:0000313" key="2">
    <source>
        <dbReference type="EMBL" id="GMN37371.1"/>
    </source>
</evidence>
<dbReference type="EMBL" id="BTGU01000007">
    <property type="protein sequence ID" value="GMN37371.1"/>
    <property type="molecule type" value="Genomic_DNA"/>
</dbReference>
<protein>
    <submittedName>
        <fullName evidence="2">Uncharacterized protein</fullName>
    </submittedName>
</protein>
<evidence type="ECO:0000256" key="1">
    <source>
        <dbReference type="SAM" id="MobiDB-lite"/>
    </source>
</evidence>
<reference evidence="2" key="1">
    <citation type="submission" date="2023-07" db="EMBL/GenBank/DDBJ databases">
        <title>draft genome sequence of fig (Ficus carica).</title>
        <authorList>
            <person name="Takahashi T."/>
            <person name="Nishimura K."/>
        </authorList>
    </citation>
    <scope>NUCLEOTIDE SEQUENCE</scope>
</reference>
<proteinExistence type="predicted"/>
<comment type="caution">
    <text evidence="2">The sequence shown here is derived from an EMBL/GenBank/DDBJ whole genome shotgun (WGS) entry which is preliminary data.</text>
</comment>
<evidence type="ECO:0000313" key="3">
    <source>
        <dbReference type="Proteomes" id="UP001187192"/>
    </source>
</evidence>
<keyword evidence="3" id="KW-1185">Reference proteome</keyword>
<gene>
    <name evidence="2" type="ORF">TIFTF001_006746</name>
</gene>
<name>A0AA88ABY3_FICCA</name>
<feature type="region of interest" description="Disordered" evidence="1">
    <location>
        <begin position="67"/>
        <end position="96"/>
    </location>
</feature>